<accession>A0A9N7MRY1</accession>
<dbReference type="FunFam" id="1.10.630.10:FF:000126">
    <property type="entry name" value="Predicted protein"/>
    <property type="match status" value="1"/>
</dbReference>
<dbReference type="OrthoDB" id="1055148at2759"/>
<dbReference type="Gene3D" id="1.10.630.10">
    <property type="entry name" value="Cytochrome P450"/>
    <property type="match status" value="1"/>
</dbReference>
<comment type="caution">
    <text evidence="11">The sequence shown here is derived from an EMBL/GenBank/DDBJ whole genome shotgun (WGS) entry which is preliminary data.</text>
</comment>
<dbReference type="GO" id="GO:0004497">
    <property type="term" value="F:monooxygenase activity"/>
    <property type="evidence" value="ECO:0007669"/>
    <property type="project" value="UniProtKB-KW"/>
</dbReference>
<protein>
    <submittedName>
        <fullName evidence="11">Cytochrome P450 71A22</fullName>
    </submittedName>
</protein>
<reference evidence="11" key="1">
    <citation type="submission" date="2019-12" db="EMBL/GenBank/DDBJ databases">
        <authorList>
            <person name="Scholes J."/>
        </authorList>
    </citation>
    <scope>NUCLEOTIDE SEQUENCE</scope>
</reference>
<gene>
    <name evidence="11" type="ORF">SHERM_17461</name>
</gene>
<dbReference type="GO" id="GO:0005506">
    <property type="term" value="F:iron ion binding"/>
    <property type="evidence" value="ECO:0007669"/>
    <property type="project" value="InterPro"/>
</dbReference>
<evidence type="ECO:0000313" key="11">
    <source>
        <dbReference type="EMBL" id="CAA0818087.1"/>
    </source>
</evidence>
<keyword evidence="4 9" id="KW-0349">Heme</keyword>
<dbReference type="GO" id="GO:0020037">
    <property type="term" value="F:heme binding"/>
    <property type="evidence" value="ECO:0007669"/>
    <property type="project" value="InterPro"/>
</dbReference>
<dbReference type="Proteomes" id="UP001153555">
    <property type="component" value="Unassembled WGS sequence"/>
</dbReference>
<keyword evidence="5 9" id="KW-0479">Metal-binding</keyword>
<feature type="binding site" description="axial binding residue" evidence="9">
    <location>
        <position position="176"/>
    </location>
    <ligand>
        <name>heme</name>
        <dbReference type="ChEBI" id="CHEBI:30413"/>
    </ligand>
    <ligandPart>
        <name>Fe</name>
        <dbReference type="ChEBI" id="CHEBI:18248"/>
    </ligandPart>
</feature>
<evidence type="ECO:0000256" key="3">
    <source>
        <dbReference type="ARBA" id="ARBA00010617"/>
    </source>
</evidence>
<evidence type="ECO:0000256" key="8">
    <source>
        <dbReference type="ARBA" id="ARBA00023033"/>
    </source>
</evidence>
<evidence type="ECO:0000256" key="6">
    <source>
        <dbReference type="ARBA" id="ARBA00023002"/>
    </source>
</evidence>
<evidence type="ECO:0000256" key="2">
    <source>
        <dbReference type="ARBA" id="ARBA00004167"/>
    </source>
</evidence>
<evidence type="ECO:0000313" key="12">
    <source>
        <dbReference type="Proteomes" id="UP001153555"/>
    </source>
</evidence>
<sequence>MKRENFVDILLDVCKDDKIGITIDRDSIKAVILDILAGGTDTTAATLEWAMTELLRHPSTLEKLQEEVRQVAKDKRDITDNDLAKMKYLKAVVKETLRLHPPIPLLAHEAREDIRFMGFDVPRGTMVITNVWAIGIGPSTWEEPEQFLPERFLSCSIDFKGLDFELIPFGAGRRGCPGITFAVASVELVLASLVREFDWILPNGMKCDDLDVIEQPGVTIHRKNPLLAVASKCYV</sequence>
<dbReference type="PANTHER" id="PTHR47955">
    <property type="entry name" value="CYTOCHROME P450 FAMILY 71 PROTEIN"/>
    <property type="match status" value="1"/>
</dbReference>
<comment type="similarity">
    <text evidence="3 10">Belongs to the cytochrome P450 family.</text>
</comment>
<keyword evidence="7 9" id="KW-0408">Iron</keyword>
<dbReference type="EMBL" id="CACSLK010016728">
    <property type="protein sequence ID" value="CAA0818087.1"/>
    <property type="molecule type" value="Genomic_DNA"/>
</dbReference>
<keyword evidence="6 10" id="KW-0560">Oxidoreductase</keyword>
<evidence type="ECO:0000256" key="5">
    <source>
        <dbReference type="ARBA" id="ARBA00022723"/>
    </source>
</evidence>
<dbReference type="InterPro" id="IPR001128">
    <property type="entry name" value="Cyt_P450"/>
</dbReference>
<dbReference type="PRINTS" id="PR00463">
    <property type="entry name" value="EP450I"/>
</dbReference>
<name>A0A9N7MRY1_STRHE</name>
<dbReference type="AlphaFoldDB" id="A0A9N7MRY1"/>
<dbReference type="PANTHER" id="PTHR47955:SF15">
    <property type="entry name" value="CYTOCHROME P450 71A2-LIKE"/>
    <property type="match status" value="1"/>
</dbReference>
<comment type="cofactor">
    <cofactor evidence="1 9">
        <name>heme</name>
        <dbReference type="ChEBI" id="CHEBI:30413"/>
    </cofactor>
</comment>
<organism evidence="11 12">
    <name type="scientific">Striga hermonthica</name>
    <name type="common">Purple witchweed</name>
    <name type="synonym">Buchnera hermonthica</name>
    <dbReference type="NCBI Taxonomy" id="68872"/>
    <lineage>
        <taxon>Eukaryota</taxon>
        <taxon>Viridiplantae</taxon>
        <taxon>Streptophyta</taxon>
        <taxon>Embryophyta</taxon>
        <taxon>Tracheophyta</taxon>
        <taxon>Spermatophyta</taxon>
        <taxon>Magnoliopsida</taxon>
        <taxon>eudicotyledons</taxon>
        <taxon>Gunneridae</taxon>
        <taxon>Pentapetalae</taxon>
        <taxon>asterids</taxon>
        <taxon>lamiids</taxon>
        <taxon>Lamiales</taxon>
        <taxon>Orobanchaceae</taxon>
        <taxon>Buchnereae</taxon>
        <taxon>Striga</taxon>
    </lineage>
</organism>
<dbReference type="InterPro" id="IPR017972">
    <property type="entry name" value="Cyt_P450_CS"/>
</dbReference>
<dbReference type="PRINTS" id="PR00385">
    <property type="entry name" value="P450"/>
</dbReference>
<dbReference type="InterPro" id="IPR036396">
    <property type="entry name" value="Cyt_P450_sf"/>
</dbReference>
<evidence type="ECO:0000256" key="9">
    <source>
        <dbReference type="PIRSR" id="PIRSR602401-1"/>
    </source>
</evidence>
<dbReference type="SUPFAM" id="SSF48264">
    <property type="entry name" value="Cytochrome P450"/>
    <property type="match status" value="1"/>
</dbReference>
<dbReference type="Pfam" id="PF00067">
    <property type="entry name" value="p450"/>
    <property type="match status" value="1"/>
</dbReference>
<dbReference type="PROSITE" id="PS00086">
    <property type="entry name" value="CYTOCHROME_P450"/>
    <property type="match status" value="1"/>
</dbReference>
<evidence type="ECO:0000256" key="4">
    <source>
        <dbReference type="ARBA" id="ARBA00022617"/>
    </source>
</evidence>
<keyword evidence="8 10" id="KW-0503">Monooxygenase</keyword>
<keyword evidence="12" id="KW-1185">Reference proteome</keyword>
<dbReference type="GO" id="GO:0016705">
    <property type="term" value="F:oxidoreductase activity, acting on paired donors, with incorporation or reduction of molecular oxygen"/>
    <property type="evidence" value="ECO:0007669"/>
    <property type="project" value="InterPro"/>
</dbReference>
<dbReference type="GO" id="GO:0016020">
    <property type="term" value="C:membrane"/>
    <property type="evidence" value="ECO:0007669"/>
    <property type="project" value="UniProtKB-SubCell"/>
</dbReference>
<evidence type="ECO:0000256" key="7">
    <source>
        <dbReference type="ARBA" id="ARBA00023004"/>
    </source>
</evidence>
<proteinExistence type="inferred from homology"/>
<evidence type="ECO:0000256" key="10">
    <source>
        <dbReference type="RuleBase" id="RU000461"/>
    </source>
</evidence>
<comment type="subcellular location">
    <subcellularLocation>
        <location evidence="2">Membrane</location>
        <topology evidence="2">Single-pass membrane protein</topology>
    </subcellularLocation>
</comment>
<evidence type="ECO:0000256" key="1">
    <source>
        <dbReference type="ARBA" id="ARBA00001971"/>
    </source>
</evidence>
<dbReference type="InterPro" id="IPR002401">
    <property type="entry name" value="Cyt_P450_E_grp-I"/>
</dbReference>